<protein>
    <submittedName>
        <fullName evidence="2">Nucleotidyltransferase domain-containing protein</fullName>
    </submittedName>
</protein>
<sequence>MTPDELIDRLTAQLRADRRVQAAWLGGSLGRGAADQFSDVDLVVATDDPKAYAADWDAVADKVATVVHRQRMADATTTVVTHVTADWLRFDVTITTPDRVRGQLRPLFGELAVPADEPPSPDPARVEHLIREFLRVLGLLPVVLGRGEYAVGASGSGLLRTLILQVMLEDAVLQGAERAGALRLKGILPADRLAAYAALPSIEATRTSVVSAHLACSRLFLPVARELAERTGATWPDAMEQALRKHLRRELGIEIGP</sequence>
<feature type="domain" description="Polymerase nucleotidyl transferase" evidence="1">
    <location>
        <begin position="14"/>
        <end position="50"/>
    </location>
</feature>
<comment type="caution">
    <text evidence="2">The sequence shown here is derived from an EMBL/GenBank/DDBJ whole genome shotgun (WGS) entry which is preliminary data.</text>
</comment>
<accession>A0ABV8M0T8</accession>
<organism evidence="2 3">
    <name type="scientific">Hamadaea flava</name>
    <dbReference type="NCBI Taxonomy" id="1742688"/>
    <lineage>
        <taxon>Bacteria</taxon>
        <taxon>Bacillati</taxon>
        <taxon>Actinomycetota</taxon>
        <taxon>Actinomycetes</taxon>
        <taxon>Micromonosporales</taxon>
        <taxon>Micromonosporaceae</taxon>
        <taxon>Hamadaea</taxon>
    </lineage>
</organism>
<evidence type="ECO:0000313" key="3">
    <source>
        <dbReference type="Proteomes" id="UP001595816"/>
    </source>
</evidence>
<dbReference type="Pfam" id="PF01909">
    <property type="entry name" value="NTP_transf_2"/>
    <property type="match status" value="1"/>
</dbReference>
<evidence type="ECO:0000313" key="2">
    <source>
        <dbReference type="EMBL" id="MFC4136348.1"/>
    </source>
</evidence>
<dbReference type="InterPro" id="IPR043519">
    <property type="entry name" value="NT_sf"/>
</dbReference>
<dbReference type="RefSeq" id="WP_253750978.1">
    <property type="nucleotide sequence ID" value="NZ_JAMZDZ010000001.1"/>
</dbReference>
<keyword evidence="3" id="KW-1185">Reference proteome</keyword>
<gene>
    <name evidence="2" type="ORF">ACFOZ4_37565</name>
</gene>
<dbReference type="CDD" id="cd05403">
    <property type="entry name" value="NT_KNTase_like"/>
    <property type="match status" value="1"/>
</dbReference>
<dbReference type="EMBL" id="JBHSAY010000029">
    <property type="protein sequence ID" value="MFC4136348.1"/>
    <property type="molecule type" value="Genomic_DNA"/>
</dbReference>
<reference evidence="3" key="1">
    <citation type="journal article" date="2019" name="Int. J. Syst. Evol. Microbiol.">
        <title>The Global Catalogue of Microorganisms (GCM) 10K type strain sequencing project: providing services to taxonomists for standard genome sequencing and annotation.</title>
        <authorList>
            <consortium name="The Broad Institute Genomics Platform"/>
            <consortium name="The Broad Institute Genome Sequencing Center for Infectious Disease"/>
            <person name="Wu L."/>
            <person name="Ma J."/>
        </authorList>
    </citation>
    <scope>NUCLEOTIDE SEQUENCE [LARGE SCALE GENOMIC DNA]</scope>
    <source>
        <strain evidence="3">CGMCC 4.7289</strain>
    </source>
</reference>
<dbReference type="InterPro" id="IPR002934">
    <property type="entry name" value="Polymerase_NTP_transf_dom"/>
</dbReference>
<dbReference type="Gene3D" id="3.30.460.10">
    <property type="entry name" value="Beta Polymerase, domain 2"/>
    <property type="match status" value="1"/>
</dbReference>
<dbReference type="Proteomes" id="UP001595816">
    <property type="component" value="Unassembled WGS sequence"/>
</dbReference>
<evidence type="ECO:0000259" key="1">
    <source>
        <dbReference type="Pfam" id="PF01909"/>
    </source>
</evidence>
<dbReference type="SUPFAM" id="SSF81301">
    <property type="entry name" value="Nucleotidyltransferase"/>
    <property type="match status" value="1"/>
</dbReference>
<name>A0ABV8M0T8_9ACTN</name>
<proteinExistence type="predicted"/>